<dbReference type="Gene3D" id="2.30.310.10">
    <property type="entry name" value="ibrinogen binding protein from staphylococcus aureus domain"/>
    <property type="match status" value="1"/>
</dbReference>
<protein>
    <recommendedName>
        <fullName evidence="5">Rqc2 homolog RqcH</fullName>
        <shortName evidence="5">RqcH</shortName>
    </recommendedName>
</protein>
<dbReference type="PANTHER" id="PTHR15239">
    <property type="entry name" value="NUCLEAR EXPORT MEDIATOR FACTOR NEMF"/>
    <property type="match status" value="1"/>
</dbReference>
<comment type="subunit">
    <text evidence="5">Associates with stalled 50S ribosomal subunits. Binds to RqcP.</text>
</comment>
<name>A0A136Q2C5_9FIRM</name>
<feature type="domain" description="NFACT RNA-binding" evidence="7">
    <location>
        <begin position="461"/>
        <end position="559"/>
    </location>
</feature>
<dbReference type="GO" id="GO:0000049">
    <property type="term" value="F:tRNA binding"/>
    <property type="evidence" value="ECO:0007669"/>
    <property type="project" value="UniProtKB-UniRule"/>
</dbReference>
<dbReference type="GO" id="GO:0019843">
    <property type="term" value="F:rRNA binding"/>
    <property type="evidence" value="ECO:0007669"/>
    <property type="project" value="UniProtKB-UniRule"/>
</dbReference>
<dbReference type="OrthoDB" id="9766163at2"/>
<dbReference type="GO" id="GO:0072344">
    <property type="term" value="P:rescue of stalled ribosome"/>
    <property type="evidence" value="ECO:0007669"/>
    <property type="project" value="UniProtKB-UniRule"/>
</dbReference>
<keyword evidence="1 5" id="KW-0820">tRNA-binding</keyword>
<dbReference type="Pfam" id="PF05833">
    <property type="entry name" value="NFACT_N"/>
    <property type="match status" value="1"/>
</dbReference>
<keyword evidence="3 5" id="KW-0694">RNA-binding</keyword>
<evidence type="ECO:0000256" key="2">
    <source>
        <dbReference type="ARBA" id="ARBA00022730"/>
    </source>
</evidence>
<keyword evidence="9" id="KW-1185">Reference proteome</keyword>
<dbReference type="STRING" id="626937.HMPREF3293_02064"/>
<dbReference type="KEGG" id="cmiu:B1H56_04940"/>
<evidence type="ECO:0000313" key="9">
    <source>
        <dbReference type="Proteomes" id="UP000070366"/>
    </source>
</evidence>
<comment type="caution">
    <text evidence="8">The sequence shown here is derived from an EMBL/GenBank/DDBJ whole genome shotgun (WGS) entry which is preliminary data.</text>
</comment>
<dbReference type="AlphaFoldDB" id="A0A136Q2C5"/>
<dbReference type="GO" id="GO:1990112">
    <property type="term" value="C:RQC complex"/>
    <property type="evidence" value="ECO:0007669"/>
    <property type="project" value="TreeGrafter"/>
</dbReference>
<dbReference type="RefSeq" id="WP_066651114.1">
    <property type="nucleotide sequence ID" value="NZ_CABMOF010000001.1"/>
</dbReference>
<keyword evidence="2 5" id="KW-0699">rRNA-binding</keyword>
<keyword evidence="4 5" id="KW-0648">Protein biosynthesis</keyword>
<dbReference type="InterPro" id="IPR043682">
    <property type="entry name" value="RqcH_bacterial"/>
</dbReference>
<evidence type="ECO:0000256" key="4">
    <source>
        <dbReference type="ARBA" id="ARBA00022917"/>
    </source>
</evidence>
<gene>
    <name evidence="5" type="primary">rqcH</name>
    <name evidence="8" type="ORF">HMPREF3293_02064</name>
</gene>
<evidence type="ECO:0000256" key="5">
    <source>
        <dbReference type="HAMAP-Rule" id="MF_00844"/>
    </source>
</evidence>
<dbReference type="EMBL" id="LSZW01000063">
    <property type="protein sequence ID" value="KXK64823.1"/>
    <property type="molecule type" value="Genomic_DNA"/>
</dbReference>
<dbReference type="Pfam" id="PF05670">
    <property type="entry name" value="NFACT-R_1"/>
    <property type="match status" value="1"/>
</dbReference>
<dbReference type="PANTHER" id="PTHR15239:SF6">
    <property type="entry name" value="RIBOSOME QUALITY CONTROL COMPLEX SUBUNIT NEMF"/>
    <property type="match status" value="1"/>
</dbReference>
<evidence type="ECO:0000313" key="8">
    <source>
        <dbReference type="EMBL" id="KXK64823.1"/>
    </source>
</evidence>
<comment type="function">
    <text evidence="5">Key component of the ribosome quality control system (RQC), a ribosome-associated complex that mediates the extraction of incompletely synthesized nascent chains from stalled ribosomes and their subsequent degradation. RqcH recruits Ala-charged tRNA, and with RqcP directs the elongation of stalled nascent chains on 50S ribosomal subunits, leading to non-templated C-terminal alanine extensions (Ala tail). The Ala tail promotes nascent chain degradation. May add between 1 and at least 8 Ala residues. Binds to stalled 50S ribosomal subunits.</text>
</comment>
<evidence type="ECO:0000259" key="7">
    <source>
        <dbReference type="Pfam" id="PF05670"/>
    </source>
</evidence>
<evidence type="ECO:0000256" key="3">
    <source>
        <dbReference type="ARBA" id="ARBA00022884"/>
    </source>
</evidence>
<evidence type="ECO:0000256" key="1">
    <source>
        <dbReference type="ARBA" id="ARBA00022555"/>
    </source>
</evidence>
<accession>A0A136Q2C5</accession>
<comment type="similarity">
    <text evidence="5">Belongs to the NEMF family.</text>
</comment>
<sequence>MTLDGLTLHMCVGELKQRCDGAKIQKVLMPGKEEVVLQLYSAVEGTLRLVLNADAGDCALYLTRTTKANPKVPPVFCMFLRKYLTGARIADIEQRGLDRVVIFTLETKDELLHPITLRLVIEIMGKYSNIILTDANDKILDSIRRVSVDMSSKRQVLPGVRYENPPQTKFDPLALSPTTLAEVLATHKDTKIINHMASAFDGISLQTAQEILQRSGIGMVLTSELSPKLTERLAESMRGFLHQAVSEPAPCVQFNADRMPVFFSCIPYETYPAEMRKAFSTVNETLDFYYGQRLLISRLRQQKEALYKTLHKIYVKLQKLIGIYEATLRDAAKEQRLQKRADLITANIYRLKKGMKDFEAVDYETGETVTVPLDVSRTPQETAQKLYKKISKLKTASAISSKKLADAYEEEDFLAGALHFTENAETPEDIDDIRHTLVRAGYLSAPSKGRKEPEMQSRPLRFLSPGGYDIYVGKNDRQNDQLTMRTASKDDIWFHAQKIPGSHVLLVTGGVPLDDIDDETIVMAAELAAAHSRARHAGKTPVDYTQRKNLKKPPSARPGKVIYDDYFTVYVDAHKGSLYKPAEEN</sequence>
<dbReference type="GO" id="GO:0043023">
    <property type="term" value="F:ribosomal large subunit binding"/>
    <property type="evidence" value="ECO:0007669"/>
    <property type="project" value="UniProtKB-UniRule"/>
</dbReference>
<dbReference type="HAMAP" id="MF_00844_B">
    <property type="entry name" value="RqcH_B"/>
    <property type="match status" value="1"/>
</dbReference>
<dbReference type="Proteomes" id="UP000070366">
    <property type="component" value="Unassembled WGS sequence"/>
</dbReference>
<evidence type="ECO:0000256" key="6">
    <source>
        <dbReference type="SAM" id="MobiDB-lite"/>
    </source>
</evidence>
<dbReference type="InterPro" id="IPR051608">
    <property type="entry name" value="RQC_Subunit_NEMF"/>
</dbReference>
<dbReference type="PATRIC" id="fig|626937.4.peg.2041"/>
<feature type="region of interest" description="Disordered" evidence="6">
    <location>
        <begin position="534"/>
        <end position="557"/>
    </location>
</feature>
<dbReference type="InterPro" id="IPR008532">
    <property type="entry name" value="NFACT_RNA-bd"/>
</dbReference>
<organism evidence="8 9">
    <name type="scientific">Christensenella minuta</name>
    <dbReference type="NCBI Taxonomy" id="626937"/>
    <lineage>
        <taxon>Bacteria</taxon>
        <taxon>Bacillati</taxon>
        <taxon>Bacillota</taxon>
        <taxon>Clostridia</taxon>
        <taxon>Christensenellales</taxon>
        <taxon>Christensenellaceae</taxon>
        <taxon>Christensenella</taxon>
    </lineage>
</organism>
<proteinExistence type="inferred from homology"/>
<reference evidence="8 9" key="1">
    <citation type="submission" date="2016-02" db="EMBL/GenBank/DDBJ databases">
        <authorList>
            <person name="Wen L."/>
            <person name="He K."/>
            <person name="Yang H."/>
        </authorList>
    </citation>
    <scope>NUCLEOTIDE SEQUENCE [LARGE SCALE GENOMIC DNA]</scope>
    <source>
        <strain evidence="8 9">DSM 22607</strain>
    </source>
</reference>